<gene>
    <name evidence="1" type="ORF">CT19425_30585</name>
</gene>
<protein>
    <submittedName>
        <fullName evidence="1">Uncharacterized protein</fullName>
    </submittedName>
</protein>
<evidence type="ECO:0000313" key="2">
    <source>
        <dbReference type="Proteomes" id="UP000255505"/>
    </source>
</evidence>
<name>A0A375IBT4_9BURK</name>
<reference evidence="1 2" key="1">
    <citation type="submission" date="2018-01" db="EMBL/GenBank/DDBJ databases">
        <authorList>
            <person name="Gaut B.S."/>
            <person name="Morton B.R."/>
            <person name="Clegg M.T."/>
            <person name="Duvall M.R."/>
        </authorList>
    </citation>
    <scope>NUCLEOTIDE SEQUENCE [LARGE SCALE GENOMIC DNA]</scope>
    <source>
        <strain evidence="1">Cupriavidus taiwanensis LMG 19425</strain>
    </source>
</reference>
<dbReference type="EMBL" id="LT991976">
    <property type="protein sequence ID" value="SPK71361.1"/>
    <property type="molecule type" value="Genomic_DNA"/>
</dbReference>
<dbReference type="AlphaFoldDB" id="A0A375IBT4"/>
<sequence>MLNCRACAPGRARDVVGVRPLMTSLSNPSNFGVPAYCS</sequence>
<organism evidence="1 2">
    <name type="scientific">Cupriavidus taiwanensis</name>
    <dbReference type="NCBI Taxonomy" id="164546"/>
    <lineage>
        <taxon>Bacteria</taxon>
        <taxon>Pseudomonadati</taxon>
        <taxon>Pseudomonadota</taxon>
        <taxon>Betaproteobacteria</taxon>
        <taxon>Burkholderiales</taxon>
        <taxon>Burkholderiaceae</taxon>
        <taxon>Cupriavidus</taxon>
    </lineage>
</organism>
<proteinExistence type="predicted"/>
<dbReference type="Proteomes" id="UP000255505">
    <property type="component" value="Chromosome I"/>
</dbReference>
<evidence type="ECO:0000313" key="1">
    <source>
        <dbReference type="EMBL" id="SPK71361.1"/>
    </source>
</evidence>
<accession>A0A375IBT4</accession>